<dbReference type="EMBL" id="JAERRB010000001">
    <property type="protein sequence ID" value="MBL0739632.1"/>
    <property type="molecule type" value="Genomic_DNA"/>
</dbReference>
<proteinExistence type="predicted"/>
<sequence length="184" mass="20883">MNFLISLLITLAGAPVSEVPKAETCECTVGSHFPTPPSDANTLFYVQRTPNTNTIMYAVNLSEGEPDEEDPVSVYWLRYGEQGQKEDLSYIQQHYAYGLKTKKLENNTFELRFVSYKKLPFYLTRSARDNRYHILATVNGKQIEVSRVFLQIEGGTFWFPNVVCAQVKGVDPSTGKEIIQTFKP</sequence>
<dbReference type="Proteomes" id="UP000613030">
    <property type="component" value="Unassembled WGS sequence"/>
</dbReference>
<feature type="domain" description="DUF4833" evidence="1">
    <location>
        <begin position="44"/>
        <end position="180"/>
    </location>
</feature>
<protein>
    <submittedName>
        <fullName evidence="2">DUF4833 domain-containing protein</fullName>
    </submittedName>
</protein>
<gene>
    <name evidence="2" type="ORF">JI741_00320</name>
</gene>
<evidence type="ECO:0000313" key="2">
    <source>
        <dbReference type="EMBL" id="MBL0739632.1"/>
    </source>
</evidence>
<evidence type="ECO:0000259" key="1">
    <source>
        <dbReference type="Pfam" id="PF16117"/>
    </source>
</evidence>
<reference evidence="2 3" key="1">
    <citation type="submission" date="2021-01" db="EMBL/GenBank/DDBJ databases">
        <title>Chryseolinea sp. Jin1 Genome sequencing and assembly.</title>
        <authorList>
            <person name="Kim I."/>
        </authorList>
    </citation>
    <scope>NUCLEOTIDE SEQUENCE [LARGE SCALE GENOMIC DNA]</scope>
    <source>
        <strain evidence="2 3">Jin1</strain>
    </source>
</reference>
<comment type="caution">
    <text evidence="2">The sequence shown here is derived from an EMBL/GenBank/DDBJ whole genome shotgun (WGS) entry which is preliminary data.</text>
</comment>
<organism evidence="2 3">
    <name type="scientific">Chryseolinea lacunae</name>
    <dbReference type="NCBI Taxonomy" id="2801331"/>
    <lineage>
        <taxon>Bacteria</taxon>
        <taxon>Pseudomonadati</taxon>
        <taxon>Bacteroidota</taxon>
        <taxon>Cytophagia</taxon>
        <taxon>Cytophagales</taxon>
        <taxon>Fulvivirgaceae</taxon>
        <taxon>Chryseolinea</taxon>
    </lineage>
</organism>
<accession>A0ABS1KK61</accession>
<dbReference type="InterPro" id="IPR032269">
    <property type="entry name" value="DUF4833"/>
</dbReference>
<dbReference type="Pfam" id="PF16117">
    <property type="entry name" value="DUF4833"/>
    <property type="match status" value="1"/>
</dbReference>
<keyword evidence="3" id="KW-1185">Reference proteome</keyword>
<evidence type="ECO:0000313" key="3">
    <source>
        <dbReference type="Proteomes" id="UP000613030"/>
    </source>
</evidence>
<name>A0ABS1KK61_9BACT</name>
<dbReference type="RefSeq" id="WP_202006610.1">
    <property type="nucleotide sequence ID" value="NZ_JAERRB010000001.1"/>
</dbReference>